<keyword evidence="2" id="KW-1185">Reference proteome</keyword>
<dbReference type="EMBL" id="BPLR01002072">
    <property type="protein sequence ID" value="GIX69672.1"/>
    <property type="molecule type" value="Genomic_DNA"/>
</dbReference>
<protein>
    <submittedName>
        <fullName evidence="1">Uncharacterized protein</fullName>
    </submittedName>
</protein>
<gene>
    <name evidence="1" type="ORF">CEXT_582211</name>
</gene>
<comment type="caution">
    <text evidence="1">The sequence shown here is derived from an EMBL/GenBank/DDBJ whole genome shotgun (WGS) entry which is preliminary data.</text>
</comment>
<evidence type="ECO:0000313" key="1">
    <source>
        <dbReference type="EMBL" id="GIX69672.1"/>
    </source>
</evidence>
<proteinExistence type="predicted"/>
<organism evidence="1 2">
    <name type="scientific">Caerostris extrusa</name>
    <name type="common">Bark spider</name>
    <name type="synonym">Caerostris bankana</name>
    <dbReference type="NCBI Taxonomy" id="172846"/>
    <lineage>
        <taxon>Eukaryota</taxon>
        <taxon>Metazoa</taxon>
        <taxon>Ecdysozoa</taxon>
        <taxon>Arthropoda</taxon>
        <taxon>Chelicerata</taxon>
        <taxon>Arachnida</taxon>
        <taxon>Araneae</taxon>
        <taxon>Araneomorphae</taxon>
        <taxon>Entelegynae</taxon>
        <taxon>Araneoidea</taxon>
        <taxon>Araneidae</taxon>
        <taxon>Caerostris</taxon>
    </lineage>
</organism>
<dbReference type="AlphaFoldDB" id="A0AAV4MDA5"/>
<dbReference type="Proteomes" id="UP001054945">
    <property type="component" value="Unassembled WGS sequence"/>
</dbReference>
<accession>A0AAV4MDA5</accession>
<evidence type="ECO:0000313" key="2">
    <source>
        <dbReference type="Proteomes" id="UP001054945"/>
    </source>
</evidence>
<name>A0AAV4MDA5_CAEEX</name>
<sequence length="66" mass="7938">MLLRLPPSDRNIVSRKEVGVEDLFPDRTDVTLLTSSNERLQHRQVTHYKLRSRRACREQRMLEFSR</sequence>
<reference evidence="1 2" key="1">
    <citation type="submission" date="2021-06" db="EMBL/GenBank/DDBJ databases">
        <title>Caerostris extrusa draft genome.</title>
        <authorList>
            <person name="Kono N."/>
            <person name="Arakawa K."/>
        </authorList>
    </citation>
    <scope>NUCLEOTIDE SEQUENCE [LARGE SCALE GENOMIC DNA]</scope>
</reference>